<gene>
    <name evidence="1" type="ORF">J2Z43_000160</name>
</gene>
<keyword evidence="2" id="KW-1185">Reference proteome</keyword>
<dbReference type="RefSeq" id="WP_209455414.1">
    <property type="nucleotide sequence ID" value="NZ_BAAACS010000017.1"/>
</dbReference>
<dbReference type="InterPro" id="IPR047735">
    <property type="entry name" value="GrdX-like"/>
</dbReference>
<organism evidence="1 2">
    <name type="scientific">Metaclostridioides mangenotii</name>
    <dbReference type="NCBI Taxonomy" id="1540"/>
    <lineage>
        <taxon>Bacteria</taxon>
        <taxon>Bacillati</taxon>
        <taxon>Bacillota</taxon>
        <taxon>Clostridia</taxon>
        <taxon>Peptostreptococcales</taxon>
        <taxon>Peptostreptococcaceae</taxon>
        <taxon>Metaclostridioides</taxon>
    </lineage>
</organism>
<sequence length="124" mass="14401">MIIITNNSKVKEETSDDLNILYKEVGYIEILKICRDLIHEGFNLLSHPLYGSVKPNETPYRTIILKKGNTLDVNSLSLIEESINTATKFQNDKITPNWTESVKDDFRVIDFDIFYNTVQRINYV</sequence>
<proteinExistence type="predicted"/>
<name>A0ABS4E760_9FIRM</name>
<accession>A0ABS4E760</accession>
<evidence type="ECO:0008006" key="3">
    <source>
        <dbReference type="Google" id="ProtNLM"/>
    </source>
</evidence>
<evidence type="ECO:0000313" key="1">
    <source>
        <dbReference type="EMBL" id="MBP1853770.1"/>
    </source>
</evidence>
<dbReference type="NCBIfam" id="NF038093">
    <property type="entry name" value="GrdX"/>
    <property type="match status" value="1"/>
</dbReference>
<dbReference type="Proteomes" id="UP000767291">
    <property type="component" value="Unassembled WGS sequence"/>
</dbReference>
<dbReference type="EMBL" id="JAGGJX010000001">
    <property type="protein sequence ID" value="MBP1853770.1"/>
    <property type="molecule type" value="Genomic_DNA"/>
</dbReference>
<evidence type="ECO:0000313" key="2">
    <source>
        <dbReference type="Proteomes" id="UP000767291"/>
    </source>
</evidence>
<comment type="caution">
    <text evidence="1">The sequence shown here is derived from an EMBL/GenBank/DDBJ whole genome shotgun (WGS) entry which is preliminary data.</text>
</comment>
<protein>
    <recommendedName>
        <fullName evidence="3">Glycine reductase</fullName>
    </recommendedName>
</protein>
<reference evidence="1 2" key="1">
    <citation type="submission" date="2021-03" db="EMBL/GenBank/DDBJ databases">
        <title>Genomic Encyclopedia of Type Strains, Phase IV (KMG-IV): sequencing the most valuable type-strain genomes for metagenomic binning, comparative biology and taxonomic classification.</title>
        <authorList>
            <person name="Goeker M."/>
        </authorList>
    </citation>
    <scope>NUCLEOTIDE SEQUENCE [LARGE SCALE GENOMIC DNA]</scope>
    <source>
        <strain evidence="1 2">DSM 1289</strain>
    </source>
</reference>